<dbReference type="Gene3D" id="3.50.50.60">
    <property type="entry name" value="FAD/NAD(P)-binding domain"/>
    <property type="match status" value="1"/>
</dbReference>
<dbReference type="PANTHER" id="PTHR43708:SF5">
    <property type="entry name" value="CONSERVED EXPRESSED OXIDOREDUCTASE (EUROFUNG)-RELATED"/>
    <property type="match status" value="1"/>
</dbReference>
<reference evidence="6 7" key="1">
    <citation type="submission" date="2017-12" db="EMBL/GenBank/DDBJ databases">
        <title>Comparative genomics of Botrytis spp.</title>
        <authorList>
            <person name="Valero-Jimenez C.A."/>
            <person name="Tapia P."/>
            <person name="Veloso J."/>
            <person name="Silva-Moreno E."/>
            <person name="Staats M."/>
            <person name="Valdes J.H."/>
            <person name="Van Kan J.A.L."/>
        </authorList>
    </citation>
    <scope>NUCLEOTIDE SEQUENCE [LARGE SCALE GENOMIC DNA]</scope>
    <source>
        <strain evidence="6 7">Bp0003</strain>
    </source>
</reference>
<sequence>MGSVDVHTEMGRQNSQYYDVLIVGSGPIGAVYARTLIDANKGISVLMVEVGDQRSKLIGDHHKNNAVVQKDISRFGSTVNGVSHLLSEPPDAATQPLDPDSLAYPQSEFVWKNQNAKQLLHNNLPAAPAIREVGGTGAYWSCVTPEQHPEIERSDIFSHEEWKVLYDRARALFNTTDTAFDASIRQQLIKKTLRRANGNREFVSLPLACQRNKKNPDYIKWTSTASILGDLAEPKYDGGDFELKAQRCCTRLIIDADSKRVVGAELKNLVTNEVVIAEAKKYVICAGATLTTGLLFNSGIHHDSGYPALGRYLTEQTMAWCQVVIQKSLVESVWDDPRCKGHSKNFPKDPLRIPFNDPYPMITTPISKEYPWHTQIQRDPFRVSPVPNKIDSRLIVDLQFFGYVKPTRDNCVEFSSDNLDVFGMPRPVFQYQIGEDDAARARDMMKDMVKLALEIGDFVPGCEPKYLPPGAAQHICGTTRAGKKDDGTSIVDRTLLCLVNIGKIVKKLNFDLSNSKSLPSQTVTVKINDVKQERTSSPNPSMSAKLFQIPLIAVTPTFNLHSIVQRSVKAGDDNASEDHPSVKIYNSAELMFADPEIDIIVVTTPPETHFTFTKAALQAGKHVIVEKPFVPTSAEASSLIEIAKNEGKLICVYQNRRWDSDFITVKKLITEGTLGRIVEYETHFDRYQENKPLGWKGTLTMNDAGGSLYDLGSHILDQAFHLFGMPKGVTAILANQRLDGKEPDSFTLLLNYGEKGPLVTAKAATLSTEEEQLRYWIRGSKGSFKKFHLDVQEDQLRNGLKPGDDVFGIEPENRAGKLVVVTNGKPSARTFKNIAPETYSVLYQGFADAVASKNEDLVPVKASEAMKVIRIIEAARESATTGKTVVL</sequence>
<feature type="domain" description="Gfo/Idh/MocA-like oxidoreductase N-terminal" evidence="4">
    <location>
        <begin position="551"/>
        <end position="652"/>
    </location>
</feature>
<proteinExistence type="inferred from homology"/>
<comment type="similarity">
    <text evidence="1">Belongs to the Gfo/Idh/MocA family.</text>
</comment>
<dbReference type="InterPro" id="IPR036291">
    <property type="entry name" value="NAD(P)-bd_dom_sf"/>
</dbReference>
<dbReference type="InterPro" id="IPR000683">
    <property type="entry name" value="Gfo/Idh/MocA-like_OxRdtase_N"/>
</dbReference>
<evidence type="ECO:0000259" key="5">
    <source>
        <dbReference type="Pfam" id="PF02894"/>
    </source>
</evidence>
<dbReference type="SUPFAM" id="SSF51735">
    <property type="entry name" value="NAD(P)-binding Rossmann-fold domains"/>
    <property type="match status" value="1"/>
</dbReference>
<dbReference type="InterPro" id="IPR000172">
    <property type="entry name" value="GMC_OxRdtase_N"/>
</dbReference>
<evidence type="ECO:0000259" key="4">
    <source>
        <dbReference type="Pfam" id="PF01408"/>
    </source>
</evidence>
<dbReference type="InterPro" id="IPR004104">
    <property type="entry name" value="Gfo/Idh/MocA-like_OxRdtase_C"/>
</dbReference>
<keyword evidence="2" id="KW-0560">Oxidoreductase</keyword>
<evidence type="ECO:0000256" key="2">
    <source>
        <dbReference type="ARBA" id="ARBA00023002"/>
    </source>
</evidence>
<dbReference type="PANTHER" id="PTHR43708">
    <property type="entry name" value="CONSERVED EXPRESSED OXIDOREDUCTASE (EUROFUNG)"/>
    <property type="match status" value="1"/>
</dbReference>
<dbReference type="SUPFAM" id="SSF51905">
    <property type="entry name" value="FAD/NAD(P)-binding domain"/>
    <property type="match status" value="1"/>
</dbReference>
<dbReference type="Pfam" id="PF01408">
    <property type="entry name" value="GFO_IDH_MocA"/>
    <property type="match status" value="1"/>
</dbReference>
<comment type="caution">
    <text evidence="6">The sequence shown here is derived from an EMBL/GenBank/DDBJ whole genome shotgun (WGS) entry which is preliminary data.</text>
</comment>
<dbReference type="GO" id="GO:0016614">
    <property type="term" value="F:oxidoreductase activity, acting on CH-OH group of donors"/>
    <property type="evidence" value="ECO:0007669"/>
    <property type="project" value="InterPro"/>
</dbReference>
<dbReference type="InterPro" id="IPR051317">
    <property type="entry name" value="Gfo/Idh/MocA_oxidoreduct"/>
</dbReference>
<evidence type="ECO:0000256" key="1">
    <source>
        <dbReference type="ARBA" id="ARBA00010928"/>
    </source>
</evidence>
<name>A0A4Z1G6H8_9HELO</name>
<dbReference type="EMBL" id="PQXI01000013">
    <property type="protein sequence ID" value="TGO29607.1"/>
    <property type="molecule type" value="Genomic_DNA"/>
</dbReference>
<dbReference type="Pfam" id="PF02894">
    <property type="entry name" value="GFO_IDH_MocA_C"/>
    <property type="match status" value="1"/>
</dbReference>
<dbReference type="AlphaFoldDB" id="A0A4Z1G6H8"/>
<dbReference type="Gene3D" id="3.30.360.10">
    <property type="entry name" value="Dihydrodipicolinate Reductase, domain 2"/>
    <property type="match status" value="1"/>
</dbReference>
<evidence type="ECO:0000259" key="3">
    <source>
        <dbReference type="Pfam" id="PF00732"/>
    </source>
</evidence>
<keyword evidence="7" id="KW-1185">Reference proteome</keyword>
<protein>
    <recommendedName>
        <fullName evidence="8">Gfo/Idh/MocA-like oxidoreductase N-terminal domain-containing protein</fullName>
    </recommendedName>
</protein>
<evidence type="ECO:0000313" key="6">
    <source>
        <dbReference type="EMBL" id="TGO29607.1"/>
    </source>
</evidence>
<dbReference type="Pfam" id="PF00732">
    <property type="entry name" value="GMC_oxred_N"/>
    <property type="match status" value="1"/>
</dbReference>
<organism evidence="6 7">
    <name type="scientific">Botrytis paeoniae</name>
    <dbReference type="NCBI Taxonomy" id="278948"/>
    <lineage>
        <taxon>Eukaryota</taxon>
        <taxon>Fungi</taxon>
        <taxon>Dikarya</taxon>
        <taxon>Ascomycota</taxon>
        <taxon>Pezizomycotina</taxon>
        <taxon>Leotiomycetes</taxon>
        <taxon>Helotiales</taxon>
        <taxon>Sclerotiniaceae</taxon>
        <taxon>Botrytis</taxon>
    </lineage>
</organism>
<dbReference type="SUPFAM" id="SSF54373">
    <property type="entry name" value="FAD-linked reductases, C-terminal domain"/>
    <property type="match status" value="1"/>
</dbReference>
<dbReference type="Proteomes" id="UP000297910">
    <property type="component" value="Unassembled WGS sequence"/>
</dbReference>
<evidence type="ECO:0000313" key="7">
    <source>
        <dbReference type="Proteomes" id="UP000297910"/>
    </source>
</evidence>
<feature type="domain" description="Glucose-methanol-choline oxidoreductase N-terminal" evidence="3">
    <location>
        <begin position="244"/>
        <end position="315"/>
    </location>
</feature>
<feature type="domain" description="Gfo/Idh/MocA-like oxidoreductase C-terminal" evidence="5">
    <location>
        <begin position="666"/>
        <end position="885"/>
    </location>
</feature>
<dbReference type="Gene3D" id="3.40.50.720">
    <property type="entry name" value="NAD(P)-binding Rossmann-like Domain"/>
    <property type="match status" value="1"/>
</dbReference>
<gene>
    <name evidence="6" type="ORF">BPAE_0013g00590</name>
</gene>
<accession>A0A4Z1G6H8</accession>
<dbReference type="GO" id="GO:0050660">
    <property type="term" value="F:flavin adenine dinucleotide binding"/>
    <property type="evidence" value="ECO:0007669"/>
    <property type="project" value="InterPro"/>
</dbReference>
<dbReference type="InterPro" id="IPR036188">
    <property type="entry name" value="FAD/NAD-bd_sf"/>
</dbReference>
<evidence type="ECO:0008006" key="8">
    <source>
        <dbReference type="Google" id="ProtNLM"/>
    </source>
</evidence>